<organism evidence="2 4">
    <name type="scientific">Scophthalmus maximus</name>
    <name type="common">Turbot</name>
    <name type="synonym">Psetta maxima</name>
    <dbReference type="NCBI Taxonomy" id="52904"/>
    <lineage>
        <taxon>Eukaryota</taxon>
        <taxon>Metazoa</taxon>
        <taxon>Chordata</taxon>
        <taxon>Craniata</taxon>
        <taxon>Vertebrata</taxon>
        <taxon>Euteleostomi</taxon>
        <taxon>Actinopterygii</taxon>
        <taxon>Neopterygii</taxon>
        <taxon>Teleostei</taxon>
        <taxon>Neoteleostei</taxon>
        <taxon>Acanthomorphata</taxon>
        <taxon>Carangaria</taxon>
        <taxon>Pleuronectiformes</taxon>
        <taxon>Pleuronectoidei</taxon>
        <taxon>Scophthalmidae</taxon>
        <taxon>Scophthalmus</taxon>
    </lineage>
</organism>
<evidence type="ECO:0000256" key="1">
    <source>
        <dbReference type="SAM" id="MobiDB-lite"/>
    </source>
</evidence>
<evidence type="ECO:0000313" key="4">
    <source>
        <dbReference type="Proteomes" id="UP000438429"/>
    </source>
</evidence>
<gene>
    <name evidence="3" type="ORF">F2P81_021537</name>
    <name evidence="2" type="ORF">F2P81_026152</name>
</gene>
<proteinExistence type="predicted"/>
<feature type="region of interest" description="Disordered" evidence="1">
    <location>
        <begin position="10"/>
        <end position="47"/>
    </location>
</feature>
<dbReference type="Proteomes" id="UP000438429">
    <property type="component" value="Unassembled WGS sequence"/>
</dbReference>
<evidence type="ECO:0000313" key="3">
    <source>
        <dbReference type="EMBL" id="KAF0026800.1"/>
    </source>
</evidence>
<evidence type="ECO:0000313" key="2">
    <source>
        <dbReference type="EMBL" id="KAF0021595.1"/>
    </source>
</evidence>
<protein>
    <submittedName>
        <fullName evidence="2">Uncharacterized protein</fullName>
    </submittedName>
</protein>
<dbReference type="EMBL" id="VEVO01000019">
    <property type="protein sequence ID" value="KAF0026800.1"/>
    <property type="molecule type" value="Genomic_DNA"/>
</dbReference>
<sequence length="132" mass="15082">MIRPRLVRRLLPRTAHHTPPLRIQRSAGGPQPRRVARGHSGTTRVRGAAGSEKWLRISKNDHRVVSFAPAALRLYLENDTRNRFPVAWLQRFVRKSTMETFVRKRAQRDPQSTAALSQSGVQEECPPNQIKS</sequence>
<comment type="caution">
    <text evidence="2">The sequence shown here is derived from an EMBL/GenBank/DDBJ whole genome shotgun (WGS) entry which is preliminary data.</text>
</comment>
<feature type="compositionally biased region" description="Polar residues" evidence="1">
    <location>
        <begin position="109"/>
        <end position="121"/>
    </location>
</feature>
<dbReference type="EMBL" id="VEVO01004324">
    <property type="protein sequence ID" value="KAF0021595.1"/>
    <property type="molecule type" value="Genomic_DNA"/>
</dbReference>
<dbReference type="AlphaFoldDB" id="A0A6A4RMP0"/>
<accession>A0A6A4RMP0</accession>
<feature type="region of interest" description="Disordered" evidence="1">
    <location>
        <begin position="102"/>
        <end position="132"/>
    </location>
</feature>
<name>A0A6A4RMP0_SCOMX</name>
<reference evidence="2 4" key="1">
    <citation type="submission" date="2019-06" db="EMBL/GenBank/DDBJ databases">
        <title>Draft genomes of female and male turbot (Scophthalmus maximus).</title>
        <authorList>
            <person name="Xu H."/>
            <person name="Xu X.-W."/>
            <person name="Shao C."/>
            <person name="Chen S."/>
        </authorList>
    </citation>
    <scope>NUCLEOTIDE SEQUENCE [LARGE SCALE GENOMIC DNA]</scope>
    <source>
        <strain evidence="2">Ysfricsl-2016a</strain>
        <tissue evidence="2">Blood</tissue>
    </source>
</reference>